<accession>A0ABP8KPH8</accession>
<dbReference type="Pfam" id="PF13396">
    <property type="entry name" value="PLDc_N"/>
    <property type="match status" value="1"/>
</dbReference>
<organism evidence="9 10">
    <name type="scientific">Fodinibacter luteus</name>
    <dbReference type="NCBI Taxonomy" id="552064"/>
    <lineage>
        <taxon>Bacteria</taxon>
        <taxon>Bacillati</taxon>
        <taxon>Actinomycetota</taxon>
        <taxon>Actinomycetes</taxon>
        <taxon>Micrococcales</taxon>
        <taxon>Intrasporangiaceae</taxon>
        <taxon>Fodinibacter (ex Wang et al. 2009)</taxon>
    </lineage>
</organism>
<evidence type="ECO:0000256" key="2">
    <source>
        <dbReference type="ARBA" id="ARBA00022475"/>
    </source>
</evidence>
<keyword evidence="3 7" id="KW-0812">Transmembrane</keyword>
<evidence type="ECO:0000313" key="9">
    <source>
        <dbReference type="EMBL" id="GAA4412524.1"/>
    </source>
</evidence>
<evidence type="ECO:0000256" key="1">
    <source>
        <dbReference type="ARBA" id="ARBA00004651"/>
    </source>
</evidence>
<keyword evidence="5 7" id="KW-0472">Membrane</keyword>
<evidence type="ECO:0000256" key="5">
    <source>
        <dbReference type="ARBA" id="ARBA00023136"/>
    </source>
</evidence>
<comment type="subcellular location">
    <subcellularLocation>
        <location evidence="1">Cell membrane</location>
        <topology evidence="1">Multi-pass membrane protein</topology>
    </subcellularLocation>
</comment>
<keyword evidence="2" id="KW-1003">Cell membrane</keyword>
<keyword evidence="4 7" id="KW-1133">Transmembrane helix</keyword>
<protein>
    <recommendedName>
        <fullName evidence="8">Cardiolipin synthase N-terminal domain-containing protein</fullName>
    </recommendedName>
</protein>
<feature type="region of interest" description="Disordered" evidence="6">
    <location>
        <begin position="56"/>
        <end position="85"/>
    </location>
</feature>
<comment type="caution">
    <text evidence="9">The sequence shown here is derived from an EMBL/GenBank/DDBJ whole genome shotgun (WGS) entry which is preliminary data.</text>
</comment>
<evidence type="ECO:0000256" key="6">
    <source>
        <dbReference type="SAM" id="MobiDB-lite"/>
    </source>
</evidence>
<dbReference type="EMBL" id="BAABGM010000025">
    <property type="protein sequence ID" value="GAA4412524.1"/>
    <property type="molecule type" value="Genomic_DNA"/>
</dbReference>
<evidence type="ECO:0000313" key="10">
    <source>
        <dbReference type="Proteomes" id="UP001500945"/>
    </source>
</evidence>
<dbReference type="InterPro" id="IPR027379">
    <property type="entry name" value="CLS_N"/>
</dbReference>
<evidence type="ECO:0000256" key="4">
    <source>
        <dbReference type="ARBA" id="ARBA00022989"/>
    </source>
</evidence>
<feature type="domain" description="Cardiolipin synthase N-terminal" evidence="8">
    <location>
        <begin position="12"/>
        <end position="57"/>
    </location>
</feature>
<gene>
    <name evidence="9" type="ORF">GCM10023168_34380</name>
</gene>
<reference evidence="10" key="1">
    <citation type="journal article" date="2019" name="Int. J. Syst. Evol. Microbiol.">
        <title>The Global Catalogue of Microorganisms (GCM) 10K type strain sequencing project: providing services to taxonomists for standard genome sequencing and annotation.</title>
        <authorList>
            <consortium name="The Broad Institute Genomics Platform"/>
            <consortium name="The Broad Institute Genome Sequencing Center for Infectious Disease"/>
            <person name="Wu L."/>
            <person name="Ma J."/>
        </authorList>
    </citation>
    <scope>NUCLEOTIDE SEQUENCE [LARGE SCALE GENOMIC DNA]</scope>
    <source>
        <strain evidence="10">JCM 17809</strain>
    </source>
</reference>
<sequence length="85" mass="9485">MLRYLPAVLSLALTVYCVVDAIQTEDTAVRNLPKIAWLILVLLFPLVGPAAWLIAGRPRKGPRGIRQQPRRPLGPDDDPDFLKDL</sequence>
<keyword evidence="10" id="KW-1185">Reference proteome</keyword>
<feature type="transmembrane region" description="Helical" evidence="7">
    <location>
        <begin position="37"/>
        <end position="56"/>
    </location>
</feature>
<evidence type="ECO:0000259" key="8">
    <source>
        <dbReference type="Pfam" id="PF13396"/>
    </source>
</evidence>
<evidence type="ECO:0000256" key="3">
    <source>
        <dbReference type="ARBA" id="ARBA00022692"/>
    </source>
</evidence>
<name>A0ABP8KPH8_9MICO</name>
<evidence type="ECO:0000256" key="7">
    <source>
        <dbReference type="SAM" id="Phobius"/>
    </source>
</evidence>
<dbReference type="RefSeq" id="WP_345208251.1">
    <property type="nucleotide sequence ID" value="NZ_BAABGM010000025.1"/>
</dbReference>
<dbReference type="Proteomes" id="UP001500945">
    <property type="component" value="Unassembled WGS sequence"/>
</dbReference>
<proteinExistence type="predicted"/>